<dbReference type="InterPro" id="IPR013320">
    <property type="entry name" value="ConA-like_dom_sf"/>
</dbReference>
<proteinExistence type="predicted"/>
<accession>A0A2M9A7C7</accession>
<dbReference type="OrthoDB" id="9804875at2"/>
<gene>
    <name evidence="1" type="ORF">BGX16_1521</name>
</gene>
<protein>
    <submittedName>
        <fullName evidence="1">Concanavalin A-like lectin/glucanase superfamily protein</fullName>
    </submittedName>
</protein>
<dbReference type="PROSITE" id="PS51257">
    <property type="entry name" value="PROKAR_LIPOPROTEIN"/>
    <property type="match status" value="1"/>
</dbReference>
<dbReference type="EMBL" id="PGEX01000001">
    <property type="protein sequence ID" value="PJJ41543.1"/>
    <property type="molecule type" value="Genomic_DNA"/>
</dbReference>
<dbReference type="RefSeq" id="WP_100425503.1">
    <property type="nucleotide sequence ID" value="NZ_PGEX01000001.1"/>
</dbReference>
<dbReference type="GO" id="GO:0030246">
    <property type="term" value="F:carbohydrate binding"/>
    <property type="evidence" value="ECO:0007669"/>
    <property type="project" value="UniProtKB-KW"/>
</dbReference>
<name>A0A2M9A7C7_9BACT</name>
<dbReference type="Proteomes" id="UP000231134">
    <property type="component" value="Unassembled WGS sequence"/>
</dbReference>
<organism evidence="1 2">
    <name type="scientific">Hallerella succinigenes</name>
    <dbReference type="NCBI Taxonomy" id="1896222"/>
    <lineage>
        <taxon>Bacteria</taxon>
        <taxon>Pseudomonadati</taxon>
        <taxon>Fibrobacterota</taxon>
        <taxon>Fibrobacteria</taxon>
        <taxon>Fibrobacterales</taxon>
        <taxon>Fibrobacteraceae</taxon>
        <taxon>Hallerella</taxon>
    </lineage>
</organism>
<reference evidence="1 2" key="1">
    <citation type="submission" date="2017-11" db="EMBL/GenBank/DDBJ databases">
        <title>Animal gut microbial communities from fecal samples from Wisconsin, USA.</title>
        <authorList>
            <person name="Neumann A."/>
        </authorList>
    </citation>
    <scope>NUCLEOTIDE SEQUENCE [LARGE SCALE GENOMIC DNA]</scope>
    <source>
        <strain evidence="1 2">UWS3</strain>
    </source>
</reference>
<dbReference type="SUPFAM" id="SSF49899">
    <property type="entry name" value="Concanavalin A-like lectins/glucanases"/>
    <property type="match status" value="1"/>
</dbReference>
<evidence type="ECO:0000313" key="1">
    <source>
        <dbReference type="EMBL" id="PJJ41543.1"/>
    </source>
</evidence>
<comment type="caution">
    <text evidence="1">The sequence shown here is derived from an EMBL/GenBank/DDBJ whole genome shotgun (WGS) entry which is preliminary data.</text>
</comment>
<dbReference type="Pfam" id="PF13385">
    <property type="entry name" value="Laminin_G_3"/>
    <property type="match status" value="1"/>
</dbReference>
<dbReference type="AlphaFoldDB" id="A0A2M9A7C7"/>
<dbReference type="Gene3D" id="2.60.120.200">
    <property type="match status" value="1"/>
</dbReference>
<sequence length="520" mass="56196">MKLSKNCFVSLFVILCGVWVSCSDDHRNAGGVTDIGNSIAGTVTLADGVTPAVAARVVAYADSWESAGILDSIETATDSLGRFTLDDVPREMQVLYVSKDAENYLARVVKDSVDYILGNSKSLTGSIAEQTMGKVRIVGTSLEAFLDSNGNFAFDAVPYGELSLVYVKDGASLAHYEFATSESDSAEMLLPPLAVSENGDSVLVIAEVPEGTAPDPADSLTVISVELSGAPMETLYGFVLPVKFNDKIDFEKFSDPAAFQVLSEDGAELNFEVDYWTPSASQGVLWVRLDSLPAGTQRVDLSLALREKPLAPQGAFLEADSVMASLHMNGDATIHAATDSDAAYGIIGYGATLSAGQYISLDSMNPCSGDFTLSVWALWNGDNGNHQILFAKRASWADSTLFQWYFEANSGVFAVYDVLHWDSLPGVSLKADSTQWKMLSLVSKNDSVSMFVNGKRVSEPIAFQPRELDMALPFRVGGNDVEDETWNGSLDEVRVVSKARSAEWLRLEYETQYAAKNLPD</sequence>
<evidence type="ECO:0000313" key="2">
    <source>
        <dbReference type="Proteomes" id="UP000231134"/>
    </source>
</evidence>
<keyword evidence="2" id="KW-1185">Reference proteome</keyword>
<keyword evidence="1" id="KW-0430">Lectin</keyword>